<dbReference type="Pfam" id="PF00118">
    <property type="entry name" value="Cpn60_TCP1"/>
    <property type="match status" value="1"/>
</dbReference>
<comment type="subcellular location">
    <subcellularLocation>
        <location evidence="6">Cytoplasm</location>
    </subcellularLocation>
</comment>
<dbReference type="Gene3D" id="3.50.7.10">
    <property type="entry name" value="GroEL"/>
    <property type="match status" value="1"/>
</dbReference>
<accession>A0ABS9UYL5</accession>
<evidence type="ECO:0000313" key="9">
    <source>
        <dbReference type="EMBL" id="MCH7409265.1"/>
    </source>
</evidence>
<evidence type="ECO:0000256" key="8">
    <source>
        <dbReference type="RuleBase" id="RU000419"/>
    </source>
</evidence>
<evidence type="ECO:0000256" key="3">
    <source>
        <dbReference type="ARBA" id="ARBA00022840"/>
    </source>
</evidence>
<feature type="binding site" evidence="6">
    <location>
        <position position="414"/>
    </location>
    <ligand>
        <name>ATP</name>
        <dbReference type="ChEBI" id="CHEBI:30616"/>
    </ligand>
</feature>
<name>A0ABS9UYL5_9BACT</name>
<sequence>MSKQLFFNTDARDQLKKGVDALANAVKVTLGPKGRNVIIDKKFGAPTITKDGVSVAKEIELAEPIENMGAQLVKEVASKTADNAGDGTTTATVLTQAIFNAGIKNVAAGANPMDLKRGIDKAVQSVVASLKSSSKVISTSKEIQQVATISANSDDEIGKMIADAMEKVGKDGVITVEEAKGTETEVRTVEGMQFDRGYLSPYFTTNTEKMEAELERPYILIYDKKISSMKELLPVLEPVAQAGRPLVIIAEDVDGEALATLVVNKIRGALKVAAVKAPGFGDRRKAMLEDIAILTGGTVISEERGYKLENATIDYLGTAEKVNIDKDNTTIVNGAGDASAIQARIAEIKSQIEKTTSDYDKEKLQERLAKLSGGVAILYIGAATEVEMKEKKDRVDDALHATRAAVQEGIVVGGGVALVRAAASLDSLKGENEDQDTGINIVRTAIEAPLRTIVENAGGEGSVVVNRIKENSGHYGYNARTDVYEDLFEAGVIDPTKVTRLALENAASIAALLLTTECVVADVKEEGPAMPPMGGGGMGGMM</sequence>
<dbReference type="CDD" id="cd03344">
    <property type="entry name" value="GroEL"/>
    <property type="match status" value="1"/>
</dbReference>
<dbReference type="EC" id="5.6.1.7" evidence="6"/>
<evidence type="ECO:0000256" key="7">
    <source>
        <dbReference type="RuleBase" id="RU000418"/>
    </source>
</evidence>
<dbReference type="PRINTS" id="PR00298">
    <property type="entry name" value="CHAPERONIN60"/>
</dbReference>
<feature type="binding site" evidence="6">
    <location>
        <position position="50"/>
    </location>
    <ligand>
        <name>ATP</name>
        <dbReference type="ChEBI" id="CHEBI:30616"/>
    </ligand>
</feature>
<dbReference type="PROSITE" id="PS00296">
    <property type="entry name" value="CHAPERONINS_CPN60"/>
    <property type="match status" value="1"/>
</dbReference>
<dbReference type="SUPFAM" id="SSF48592">
    <property type="entry name" value="GroEL equatorial domain-like"/>
    <property type="match status" value="1"/>
</dbReference>
<dbReference type="HAMAP" id="MF_00600">
    <property type="entry name" value="CH60"/>
    <property type="match status" value="1"/>
</dbReference>
<dbReference type="RefSeq" id="WP_241347615.1">
    <property type="nucleotide sequence ID" value="NZ_JAKZGP010000014.1"/>
</dbReference>
<keyword evidence="5 6" id="KW-0413">Isomerase</keyword>
<dbReference type="InterPro" id="IPR027410">
    <property type="entry name" value="TCP-1-like_intermed_sf"/>
</dbReference>
<comment type="function">
    <text evidence="6 8">Together with its co-chaperonin GroES, plays an essential role in assisting protein folding. The GroEL-GroES system forms a nano-cage that allows encapsulation of the non-native substrate proteins and provides a physical environment optimized to promote and accelerate protein folding.</text>
</comment>
<keyword evidence="6" id="KW-0963">Cytoplasm</keyword>
<dbReference type="NCBIfam" id="NF009489">
    <property type="entry name" value="PRK12851.1"/>
    <property type="match status" value="1"/>
</dbReference>
<dbReference type="NCBIfam" id="NF009487">
    <property type="entry name" value="PRK12849.1"/>
    <property type="match status" value="1"/>
</dbReference>
<dbReference type="NCBIfam" id="NF000592">
    <property type="entry name" value="PRK00013.1"/>
    <property type="match status" value="1"/>
</dbReference>
<proteinExistence type="inferred from homology"/>
<dbReference type="Gene3D" id="3.30.260.10">
    <property type="entry name" value="TCP-1-like chaperonin intermediate domain"/>
    <property type="match status" value="1"/>
</dbReference>
<evidence type="ECO:0000256" key="6">
    <source>
        <dbReference type="HAMAP-Rule" id="MF_00600"/>
    </source>
</evidence>
<dbReference type="InterPro" id="IPR018370">
    <property type="entry name" value="Chaperonin_Cpn60_CS"/>
</dbReference>
<dbReference type="SUPFAM" id="SSF54849">
    <property type="entry name" value="GroEL-intermediate domain like"/>
    <property type="match status" value="1"/>
</dbReference>
<feature type="binding site" evidence="6">
    <location>
        <begin position="29"/>
        <end position="32"/>
    </location>
    <ligand>
        <name>ATP</name>
        <dbReference type="ChEBI" id="CHEBI:30616"/>
    </ligand>
</feature>
<dbReference type="PANTHER" id="PTHR45633">
    <property type="entry name" value="60 KDA HEAT SHOCK PROTEIN, MITOCHONDRIAL"/>
    <property type="match status" value="1"/>
</dbReference>
<dbReference type="InterPro" id="IPR002423">
    <property type="entry name" value="Cpn60/GroEL/TCP-1"/>
</dbReference>
<dbReference type="NCBIfam" id="TIGR02348">
    <property type="entry name" value="GroEL"/>
    <property type="match status" value="1"/>
</dbReference>
<evidence type="ECO:0000256" key="1">
    <source>
        <dbReference type="ARBA" id="ARBA00006607"/>
    </source>
</evidence>
<dbReference type="InterPro" id="IPR027409">
    <property type="entry name" value="GroEL-like_apical_dom_sf"/>
</dbReference>
<evidence type="ECO:0000256" key="5">
    <source>
        <dbReference type="ARBA" id="ARBA00023235"/>
    </source>
</evidence>
<dbReference type="InterPro" id="IPR027413">
    <property type="entry name" value="GROEL-like_equatorial_sf"/>
</dbReference>
<evidence type="ECO:0000256" key="4">
    <source>
        <dbReference type="ARBA" id="ARBA00023186"/>
    </source>
</evidence>
<keyword evidence="3 6" id="KW-0067">ATP-binding</keyword>
<feature type="binding site" evidence="6">
    <location>
        <position position="494"/>
    </location>
    <ligand>
        <name>ATP</name>
        <dbReference type="ChEBI" id="CHEBI:30616"/>
    </ligand>
</feature>
<evidence type="ECO:0000256" key="2">
    <source>
        <dbReference type="ARBA" id="ARBA00022741"/>
    </source>
</evidence>
<organism evidence="9 10">
    <name type="scientific">Belliella filtrata</name>
    <dbReference type="NCBI Taxonomy" id="2923435"/>
    <lineage>
        <taxon>Bacteria</taxon>
        <taxon>Pseudomonadati</taxon>
        <taxon>Bacteroidota</taxon>
        <taxon>Cytophagia</taxon>
        <taxon>Cytophagales</taxon>
        <taxon>Cyclobacteriaceae</taxon>
        <taxon>Belliella</taxon>
    </lineage>
</organism>
<comment type="subunit">
    <text evidence="6 8">Forms a cylinder of 14 subunits composed of two heptameric rings stacked back-to-back. Interacts with the co-chaperonin GroES.</text>
</comment>
<gene>
    <name evidence="6 9" type="primary">groL</name>
    <name evidence="6" type="synonym">groEL</name>
    <name evidence="9" type="ORF">MM239_07665</name>
</gene>
<evidence type="ECO:0000313" key="10">
    <source>
        <dbReference type="Proteomes" id="UP001165489"/>
    </source>
</evidence>
<comment type="similarity">
    <text evidence="1 6 7">Belongs to the chaperonin (HSP60) family.</text>
</comment>
<dbReference type="EMBL" id="JAKZGP010000014">
    <property type="protein sequence ID" value="MCH7409265.1"/>
    <property type="molecule type" value="Genomic_DNA"/>
</dbReference>
<dbReference type="InterPro" id="IPR001844">
    <property type="entry name" value="Cpn60/GroEL"/>
</dbReference>
<dbReference type="NCBIfam" id="NF009488">
    <property type="entry name" value="PRK12850.1"/>
    <property type="match status" value="1"/>
</dbReference>
<keyword evidence="2 6" id="KW-0547">Nucleotide-binding</keyword>
<comment type="caution">
    <text evidence="6">Lacks conserved residue(s) required for the propagation of feature annotation.</text>
</comment>
<keyword evidence="4 6" id="KW-0143">Chaperone</keyword>
<dbReference type="Gene3D" id="1.10.560.10">
    <property type="entry name" value="GroEL-like equatorial domain"/>
    <property type="match status" value="1"/>
</dbReference>
<feature type="binding site" evidence="6">
    <location>
        <begin position="86"/>
        <end position="90"/>
    </location>
    <ligand>
        <name>ATP</name>
        <dbReference type="ChEBI" id="CHEBI:30616"/>
    </ligand>
</feature>
<reference evidence="9" key="1">
    <citation type="submission" date="2022-03" db="EMBL/GenBank/DDBJ databases">
        <title>De novo assembled genomes of Belliella spp. (Cyclobacteriaceae) strains.</title>
        <authorList>
            <person name="Szabo A."/>
            <person name="Korponai K."/>
            <person name="Felfoldi T."/>
        </authorList>
    </citation>
    <scope>NUCLEOTIDE SEQUENCE</scope>
    <source>
        <strain evidence="9">DSM 111904</strain>
    </source>
</reference>
<dbReference type="SUPFAM" id="SSF52029">
    <property type="entry name" value="GroEL apical domain-like"/>
    <property type="match status" value="1"/>
</dbReference>
<comment type="caution">
    <text evidence="9">The sequence shown here is derived from an EMBL/GenBank/DDBJ whole genome shotgun (WGS) entry which is preliminary data.</text>
</comment>
<protein>
    <recommendedName>
        <fullName evidence="6">Chaperonin GroEL</fullName>
        <ecNumber evidence="6">5.6.1.7</ecNumber>
    </recommendedName>
    <alternativeName>
        <fullName evidence="6">60 kDa chaperonin</fullName>
    </alternativeName>
    <alternativeName>
        <fullName evidence="6">Chaperonin-60</fullName>
        <shortName evidence="6">Cpn60</shortName>
    </alternativeName>
</protein>
<keyword evidence="10" id="KW-1185">Reference proteome</keyword>
<dbReference type="Proteomes" id="UP001165489">
    <property type="component" value="Unassembled WGS sequence"/>
</dbReference>